<sequence>MPTSIGCERNTTIKPNTRCLTTSGMKTQSPNHNCMSYKQSNTVEARVTAGSRLKYGV</sequence>
<accession>A0A3N4JE31</accession>
<organism evidence="1 2">
    <name type="scientific">Choiromyces venosus 120613-1</name>
    <dbReference type="NCBI Taxonomy" id="1336337"/>
    <lineage>
        <taxon>Eukaryota</taxon>
        <taxon>Fungi</taxon>
        <taxon>Dikarya</taxon>
        <taxon>Ascomycota</taxon>
        <taxon>Pezizomycotina</taxon>
        <taxon>Pezizomycetes</taxon>
        <taxon>Pezizales</taxon>
        <taxon>Tuberaceae</taxon>
        <taxon>Choiromyces</taxon>
    </lineage>
</organism>
<dbReference type="Proteomes" id="UP000276215">
    <property type="component" value="Unassembled WGS sequence"/>
</dbReference>
<gene>
    <name evidence="1" type="ORF">L873DRAFT_1813953</name>
</gene>
<evidence type="ECO:0000313" key="2">
    <source>
        <dbReference type="Proteomes" id="UP000276215"/>
    </source>
</evidence>
<name>A0A3N4JE31_9PEZI</name>
<protein>
    <submittedName>
        <fullName evidence="1">Uncharacterized protein</fullName>
    </submittedName>
</protein>
<evidence type="ECO:0000313" key="1">
    <source>
        <dbReference type="EMBL" id="RPA94700.1"/>
    </source>
</evidence>
<keyword evidence="2" id="KW-1185">Reference proteome</keyword>
<dbReference type="AlphaFoldDB" id="A0A3N4JE31"/>
<proteinExistence type="predicted"/>
<dbReference type="EMBL" id="ML120434">
    <property type="protein sequence ID" value="RPA94700.1"/>
    <property type="molecule type" value="Genomic_DNA"/>
</dbReference>
<reference evidence="1 2" key="1">
    <citation type="journal article" date="2018" name="Nat. Ecol. Evol.">
        <title>Pezizomycetes genomes reveal the molecular basis of ectomycorrhizal truffle lifestyle.</title>
        <authorList>
            <person name="Murat C."/>
            <person name="Payen T."/>
            <person name="Noel B."/>
            <person name="Kuo A."/>
            <person name="Morin E."/>
            <person name="Chen J."/>
            <person name="Kohler A."/>
            <person name="Krizsan K."/>
            <person name="Balestrini R."/>
            <person name="Da Silva C."/>
            <person name="Montanini B."/>
            <person name="Hainaut M."/>
            <person name="Levati E."/>
            <person name="Barry K.W."/>
            <person name="Belfiori B."/>
            <person name="Cichocki N."/>
            <person name="Clum A."/>
            <person name="Dockter R.B."/>
            <person name="Fauchery L."/>
            <person name="Guy J."/>
            <person name="Iotti M."/>
            <person name="Le Tacon F."/>
            <person name="Lindquist E.A."/>
            <person name="Lipzen A."/>
            <person name="Malagnac F."/>
            <person name="Mello A."/>
            <person name="Molinier V."/>
            <person name="Miyauchi S."/>
            <person name="Poulain J."/>
            <person name="Riccioni C."/>
            <person name="Rubini A."/>
            <person name="Sitrit Y."/>
            <person name="Splivallo R."/>
            <person name="Traeger S."/>
            <person name="Wang M."/>
            <person name="Zifcakova L."/>
            <person name="Wipf D."/>
            <person name="Zambonelli A."/>
            <person name="Paolocci F."/>
            <person name="Nowrousian M."/>
            <person name="Ottonello S."/>
            <person name="Baldrian P."/>
            <person name="Spatafora J.W."/>
            <person name="Henrissat B."/>
            <person name="Nagy L.G."/>
            <person name="Aury J.M."/>
            <person name="Wincker P."/>
            <person name="Grigoriev I.V."/>
            <person name="Bonfante P."/>
            <person name="Martin F.M."/>
        </authorList>
    </citation>
    <scope>NUCLEOTIDE SEQUENCE [LARGE SCALE GENOMIC DNA]</scope>
    <source>
        <strain evidence="1 2">120613-1</strain>
    </source>
</reference>